<evidence type="ECO:0000256" key="1">
    <source>
        <dbReference type="SAM" id="MobiDB-lite"/>
    </source>
</evidence>
<feature type="compositionally biased region" description="Basic and acidic residues" evidence="1">
    <location>
        <begin position="253"/>
        <end position="268"/>
    </location>
</feature>
<name>A0A6J5L3R4_9CAUD</name>
<dbReference type="EMBL" id="LR796209">
    <property type="protein sequence ID" value="CAB4127170.1"/>
    <property type="molecule type" value="Genomic_DNA"/>
</dbReference>
<feature type="region of interest" description="Disordered" evidence="1">
    <location>
        <begin position="253"/>
        <end position="282"/>
    </location>
</feature>
<gene>
    <name evidence="2" type="ORF">UFOVP75_73</name>
</gene>
<proteinExistence type="predicted"/>
<organism evidence="2">
    <name type="scientific">uncultured Caudovirales phage</name>
    <dbReference type="NCBI Taxonomy" id="2100421"/>
    <lineage>
        <taxon>Viruses</taxon>
        <taxon>Duplodnaviria</taxon>
        <taxon>Heunggongvirae</taxon>
        <taxon>Uroviricota</taxon>
        <taxon>Caudoviricetes</taxon>
        <taxon>Peduoviridae</taxon>
        <taxon>Maltschvirus</taxon>
        <taxon>Maltschvirus maltsch</taxon>
    </lineage>
</organism>
<accession>A0A6J5L3R4</accession>
<sequence>MTGKQWTNQREIVKTQNTVSFDPTAFDNAISTQGVKVVHFRAMRCPVGMIDRYDNRRGDHNHVGCSNGFIYTRAGVLDLLFTGNGEGYQKTDVGFIDGSTAQVTAQRFYSNSQDDVHVAPFDRLYLTEEHITVPTWQVFEANITGLDRLQFPVSEVQDLMDSTGKNYKQDIDFHISGGQIDWNGGRARPHFDTIQNKGAICSVRYLYRPYWYVAHMNHQIRIAQVDDVVSGERVIKRMPQAFTIQREYIFEKDEVAPDEQSTKTEVPARRMPAPSSGSFGPR</sequence>
<protein>
    <submittedName>
        <fullName evidence="2">Uncharacterized protein</fullName>
    </submittedName>
</protein>
<reference evidence="2" key="1">
    <citation type="submission" date="2020-04" db="EMBL/GenBank/DDBJ databases">
        <authorList>
            <person name="Chiriac C."/>
            <person name="Salcher M."/>
            <person name="Ghai R."/>
            <person name="Kavagutti S V."/>
        </authorList>
    </citation>
    <scope>NUCLEOTIDE SEQUENCE</scope>
</reference>
<evidence type="ECO:0000313" key="2">
    <source>
        <dbReference type="EMBL" id="CAB4127170.1"/>
    </source>
</evidence>